<sequence length="619" mass="69895">MKYYLLAPIGLNTPSLTYSASAVVQEGRIVEIDIRNKSVMAVVLSEVQKPEFPCNEMNITEEFLLPHQIALAQFVTQYYCATLSQTYALFVPCQSQAPIQYPTTQPPTFQPILPLSQQQQGAFEFIQSRECALLFGATGSGKSEVYIHCLVDVLASGKTALLLIPEIGLTPQMHKRLEKVFGASMGVWHSKISKKHKQKLLNGIQDGTIRLVIGTRSALFLPLQSLGMIIVDEEHDDSYKSQQAPRYNARDLAIYLGNKIGAKVLLGSATPSLKTYYQMREKQGIYRLKKHFDTRVEILFLDEPTSLSARVCQSIEQEQREGRQIMIFTPTRANFKSLMCGDCGYSFACPFCSVSMSVHSRKNLLRCHYCHFTQALPISCPQCNGGHLHSHRIGTAQISQELQERFPSMQIGIFDRDHIKTQKKLEETLGQFERSEIDCLVGTQMLSKGHDYPNVGLVVIMGLDYVLHSADYKAKEKAMSLLFQIKGRCGRYKNGKVLIQTQNQGLFEQYLEDYEAFLQSELQYVRDLYPPFKKLATLTFVNANASKAQAQMHKVLEILKKLDDIEVVGGGRACIERIKGKYRFVILLRSDRSVALIRAISASLIYEKFEIDIDPLNIV</sequence>
<keyword evidence="3 12" id="KW-0479">Metal-binding</keyword>
<evidence type="ECO:0000256" key="4">
    <source>
        <dbReference type="ARBA" id="ARBA00022741"/>
    </source>
</evidence>
<keyword evidence="16" id="KW-1185">Reference proteome</keyword>
<evidence type="ECO:0000259" key="14">
    <source>
        <dbReference type="PROSITE" id="PS51194"/>
    </source>
</evidence>
<dbReference type="Pfam" id="PF00270">
    <property type="entry name" value="DEAD"/>
    <property type="match status" value="1"/>
</dbReference>
<dbReference type="InterPro" id="IPR041222">
    <property type="entry name" value="PriA_3primeBD"/>
</dbReference>
<evidence type="ECO:0000313" key="16">
    <source>
        <dbReference type="Proteomes" id="UP000092884"/>
    </source>
</evidence>
<dbReference type="FunFam" id="3.40.50.300:FF:000489">
    <property type="entry name" value="Primosome assembly protein PriA"/>
    <property type="match status" value="1"/>
</dbReference>
<evidence type="ECO:0000256" key="5">
    <source>
        <dbReference type="ARBA" id="ARBA00022801"/>
    </source>
</evidence>
<proteinExistence type="inferred from homology"/>
<dbReference type="InterPro" id="IPR042115">
    <property type="entry name" value="PriA_3primeBD_sf"/>
</dbReference>
<feature type="domain" description="Helicase C-terminal" evidence="14">
    <location>
        <begin position="364"/>
        <end position="529"/>
    </location>
</feature>
<dbReference type="InterPro" id="IPR027417">
    <property type="entry name" value="P-loop_NTPase"/>
</dbReference>
<reference evidence="16" key="1">
    <citation type="submission" date="2016-07" db="EMBL/GenBank/DDBJ databases">
        <authorList>
            <person name="Florea S."/>
            <person name="Webb J.S."/>
            <person name="Jaromczyk J."/>
            <person name="Schardl C.L."/>
        </authorList>
    </citation>
    <scope>NUCLEOTIDE SEQUENCE [LARGE SCALE GENOMIC DNA]</scope>
    <source>
        <strain evidence="16">MIT 01-6242</strain>
    </source>
</reference>
<evidence type="ECO:0000313" key="15">
    <source>
        <dbReference type="EMBL" id="ANV97814.1"/>
    </source>
</evidence>
<accession>A0A1B1U4T9</accession>
<keyword evidence="4 12" id="KW-0547">Nucleotide-binding</keyword>
<organism evidence="15 16">
    <name type="scientific">Helicobacter enhydrae</name>
    <dbReference type="NCBI Taxonomy" id="222136"/>
    <lineage>
        <taxon>Bacteria</taxon>
        <taxon>Pseudomonadati</taxon>
        <taxon>Campylobacterota</taxon>
        <taxon>Epsilonproteobacteria</taxon>
        <taxon>Campylobacterales</taxon>
        <taxon>Helicobacteraceae</taxon>
        <taxon>Helicobacter</taxon>
    </lineage>
</organism>
<dbReference type="EMBL" id="CP016503">
    <property type="protein sequence ID" value="ANV97814.1"/>
    <property type="molecule type" value="Genomic_DNA"/>
</dbReference>
<feature type="binding site" evidence="12">
    <location>
        <position position="340"/>
    </location>
    <ligand>
        <name>Zn(2+)</name>
        <dbReference type="ChEBI" id="CHEBI:29105"/>
        <label>1</label>
    </ligand>
</feature>
<keyword evidence="9 12" id="KW-0238">DNA-binding</keyword>
<feature type="binding site" evidence="12">
    <location>
        <position position="380"/>
    </location>
    <ligand>
        <name>Zn(2+)</name>
        <dbReference type="ChEBI" id="CHEBI:29105"/>
        <label>1</label>
    </ligand>
</feature>
<dbReference type="Pfam" id="PF18319">
    <property type="entry name" value="Zn_ribbon_PriA"/>
    <property type="match status" value="1"/>
</dbReference>
<dbReference type="InterPro" id="IPR041236">
    <property type="entry name" value="PriA_C"/>
</dbReference>
<comment type="subunit">
    <text evidence="12">Component of the replication restart primosome.</text>
</comment>
<comment type="function">
    <text evidence="12">Initiates the restart of stalled replication forks, which reloads the replicative helicase on sites other than the origin of replication. Recognizes and binds to abandoned replication forks and remodels them to uncover a helicase loading site. Promotes assembly of the primosome at these replication forks.</text>
</comment>
<feature type="binding site" evidence="12">
    <location>
        <position position="349"/>
    </location>
    <ligand>
        <name>Zn(2+)</name>
        <dbReference type="ChEBI" id="CHEBI:29105"/>
        <label>2</label>
    </ligand>
</feature>
<dbReference type="PANTHER" id="PTHR30580">
    <property type="entry name" value="PRIMOSOMAL PROTEIN N"/>
    <property type="match status" value="1"/>
</dbReference>
<dbReference type="HAMAP" id="MF_00983">
    <property type="entry name" value="PriA"/>
    <property type="match status" value="1"/>
</dbReference>
<dbReference type="PANTHER" id="PTHR30580:SF0">
    <property type="entry name" value="PRIMOSOMAL PROTEIN N"/>
    <property type="match status" value="1"/>
</dbReference>
<feature type="binding site" evidence="12">
    <location>
        <position position="352"/>
    </location>
    <ligand>
        <name>Zn(2+)</name>
        <dbReference type="ChEBI" id="CHEBI:29105"/>
        <label>2</label>
    </ligand>
</feature>
<protein>
    <recommendedName>
        <fullName evidence="12">Replication restart protein PriA</fullName>
    </recommendedName>
    <alternativeName>
        <fullName evidence="12">ATP-dependent DNA helicase PriA</fullName>
        <ecNumber evidence="12">5.6.2.4</ecNumber>
    </alternativeName>
    <alternativeName>
        <fullName evidence="12">DNA 3'-5' helicase PriA</fullName>
    </alternativeName>
</protein>
<dbReference type="SUPFAM" id="SSF52540">
    <property type="entry name" value="P-loop containing nucleoside triphosphate hydrolases"/>
    <property type="match status" value="1"/>
</dbReference>
<comment type="catalytic activity">
    <reaction evidence="12">
        <text>Couples ATP hydrolysis with the unwinding of duplex DNA by translocating in the 3'-5' direction.</text>
        <dbReference type="EC" id="5.6.2.4"/>
    </reaction>
</comment>
<dbReference type="NCBIfam" id="TIGR00595">
    <property type="entry name" value="priA"/>
    <property type="match status" value="1"/>
</dbReference>
<evidence type="ECO:0000256" key="10">
    <source>
        <dbReference type="ARBA" id="ARBA00023235"/>
    </source>
</evidence>
<dbReference type="GO" id="GO:0043138">
    <property type="term" value="F:3'-5' DNA helicase activity"/>
    <property type="evidence" value="ECO:0007669"/>
    <property type="project" value="UniProtKB-EC"/>
</dbReference>
<dbReference type="AlphaFoldDB" id="A0A1B1U4T9"/>
<dbReference type="Proteomes" id="UP000092884">
    <property type="component" value="Chromosome"/>
</dbReference>
<dbReference type="InterPro" id="IPR005259">
    <property type="entry name" value="PriA"/>
</dbReference>
<feature type="binding site" evidence="12">
    <location>
        <position position="383"/>
    </location>
    <ligand>
        <name>Zn(2+)</name>
        <dbReference type="ChEBI" id="CHEBI:29105"/>
        <label>1</label>
    </ligand>
</feature>
<dbReference type="GO" id="GO:0016887">
    <property type="term" value="F:ATP hydrolysis activity"/>
    <property type="evidence" value="ECO:0007669"/>
    <property type="project" value="RHEA"/>
</dbReference>
<comment type="similarity">
    <text evidence="12">Belongs to the helicase family. PriA subfamily.</text>
</comment>
<dbReference type="GO" id="GO:0006310">
    <property type="term" value="P:DNA recombination"/>
    <property type="evidence" value="ECO:0007669"/>
    <property type="project" value="InterPro"/>
</dbReference>
<dbReference type="Pfam" id="PF00271">
    <property type="entry name" value="Helicase_C"/>
    <property type="match status" value="1"/>
</dbReference>
<dbReference type="InterPro" id="IPR011545">
    <property type="entry name" value="DEAD/DEAH_box_helicase_dom"/>
</dbReference>
<dbReference type="Pfam" id="PF17764">
    <property type="entry name" value="PriA_3primeBD"/>
    <property type="match status" value="1"/>
</dbReference>
<evidence type="ECO:0000256" key="11">
    <source>
        <dbReference type="ARBA" id="ARBA00048988"/>
    </source>
</evidence>
<comment type="cofactor">
    <cofactor evidence="12">
        <name>Zn(2+)</name>
        <dbReference type="ChEBI" id="CHEBI:29105"/>
    </cofactor>
    <text evidence="12">Binds 2 zinc ions per subunit.</text>
</comment>
<dbReference type="GO" id="GO:1990077">
    <property type="term" value="C:primosome complex"/>
    <property type="evidence" value="ECO:0007669"/>
    <property type="project" value="UniProtKB-UniRule"/>
</dbReference>
<dbReference type="GO" id="GO:0006302">
    <property type="term" value="P:double-strand break repair"/>
    <property type="evidence" value="ECO:0007669"/>
    <property type="project" value="InterPro"/>
</dbReference>
<dbReference type="CDD" id="cd17929">
    <property type="entry name" value="DEXHc_priA"/>
    <property type="match status" value="1"/>
</dbReference>
<keyword evidence="7 12" id="KW-0862">Zinc</keyword>
<keyword evidence="1 12" id="KW-0639">Primosome</keyword>
<dbReference type="Pfam" id="PF18074">
    <property type="entry name" value="PriA_C"/>
    <property type="match status" value="1"/>
</dbReference>
<feature type="binding site" evidence="12">
    <location>
        <position position="343"/>
    </location>
    <ligand>
        <name>Zn(2+)</name>
        <dbReference type="ChEBI" id="CHEBI:29105"/>
        <label>1</label>
    </ligand>
</feature>
<dbReference type="KEGG" id="het:BBW65_02895"/>
<dbReference type="PROSITE" id="PS51194">
    <property type="entry name" value="HELICASE_CTER"/>
    <property type="match status" value="1"/>
</dbReference>
<evidence type="ECO:0000256" key="7">
    <source>
        <dbReference type="ARBA" id="ARBA00022833"/>
    </source>
</evidence>
<evidence type="ECO:0000256" key="8">
    <source>
        <dbReference type="ARBA" id="ARBA00022840"/>
    </source>
</evidence>
<feature type="binding site" evidence="12">
    <location>
        <position position="370"/>
    </location>
    <ligand>
        <name>Zn(2+)</name>
        <dbReference type="ChEBI" id="CHEBI:29105"/>
        <label>2</label>
    </ligand>
</feature>
<dbReference type="InterPro" id="IPR001650">
    <property type="entry name" value="Helicase_C-like"/>
</dbReference>
<evidence type="ECO:0000256" key="9">
    <source>
        <dbReference type="ARBA" id="ARBA00023125"/>
    </source>
</evidence>
<dbReference type="GO" id="GO:0006270">
    <property type="term" value="P:DNA replication initiation"/>
    <property type="evidence" value="ECO:0007669"/>
    <property type="project" value="TreeGrafter"/>
</dbReference>
<dbReference type="SMART" id="SM00490">
    <property type="entry name" value="HELICc"/>
    <property type="match status" value="1"/>
</dbReference>
<feature type="domain" description="Helicase ATP-binding" evidence="13">
    <location>
        <begin position="123"/>
        <end position="289"/>
    </location>
</feature>
<dbReference type="PROSITE" id="PS51192">
    <property type="entry name" value="HELICASE_ATP_BIND_1"/>
    <property type="match status" value="1"/>
</dbReference>
<dbReference type="STRING" id="222136.BBW65_02895"/>
<comment type="catalytic activity">
    <reaction evidence="11 12">
        <text>ATP + H2O = ADP + phosphate + H(+)</text>
        <dbReference type="Rhea" id="RHEA:13065"/>
        <dbReference type="ChEBI" id="CHEBI:15377"/>
        <dbReference type="ChEBI" id="CHEBI:15378"/>
        <dbReference type="ChEBI" id="CHEBI:30616"/>
        <dbReference type="ChEBI" id="CHEBI:43474"/>
        <dbReference type="ChEBI" id="CHEBI:456216"/>
        <dbReference type="EC" id="5.6.2.4"/>
    </reaction>
</comment>
<keyword evidence="2 12" id="KW-0235">DNA replication</keyword>
<keyword evidence="6 12" id="KW-0347">Helicase</keyword>
<dbReference type="EC" id="5.6.2.4" evidence="12"/>
<dbReference type="NCBIfam" id="NF004069">
    <property type="entry name" value="PRK05580.2-1"/>
    <property type="match status" value="1"/>
</dbReference>
<gene>
    <name evidence="12" type="primary">priA</name>
    <name evidence="15" type="ORF">BBW65_02895</name>
</gene>
<dbReference type="GO" id="GO:0003677">
    <property type="term" value="F:DNA binding"/>
    <property type="evidence" value="ECO:0007669"/>
    <property type="project" value="UniProtKB-UniRule"/>
</dbReference>
<evidence type="ECO:0000256" key="12">
    <source>
        <dbReference type="HAMAP-Rule" id="MF_00983"/>
    </source>
</evidence>
<name>A0A1B1U4T9_9HELI</name>
<evidence type="ECO:0000259" key="13">
    <source>
        <dbReference type="PROSITE" id="PS51192"/>
    </source>
</evidence>
<evidence type="ECO:0000256" key="6">
    <source>
        <dbReference type="ARBA" id="ARBA00022806"/>
    </source>
</evidence>
<dbReference type="GO" id="GO:0008270">
    <property type="term" value="F:zinc ion binding"/>
    <property type="evidence" value="ECO:0007669"/>
    <property type="project" value="UniProtKB-UniRule"/>
</dbReference>
<dbReference type="Gene3D" id="3.40.1440.60">
    <property type="entry name" value="PriA, 3(prime) DNA-binding domain"/>
    <property type="match status" value="1"/>
</dbReference>
<dbReference type="Gene3D" id="3.40.50.300">
    <property type="entry name" value="P-loop containing nucleotide triphosphate hydrolases"/>
    <property type="match status" value="2"/>
</dbReference>
<dbReference type="SMART" id="SM00487">
    <property type="entry name" value="DEXDc"/>
    <property type="match status" value="1"/>
</dbReference>
<evidence type="ECO:0000256" key="2">
    <source>
        <dbReference type="ARBA" id="ARBA00022705"/>
    </source>
</evidence>
<dbReference type="GO" id="GO:0006269">
    <property type="term" value="P:DNA replication, synthesis of primer"/>
    <property type="evidence" value="ECO:0007669"/>
    <property type="project" value="UniProtKB-KW"/>
</dbReference>
<dbReference type="InterPro" id="IPR014001">
    <property type="entry name" value="Helicase_ATP-bd"/>
</dbReference>
<keyword evidence="10 12" id="KW-0413">Isomerase</keyword>
<keyword evidence="5 12" id="KW-0378">Hydrolase</keyword>
<feature type="binding site" evidence="12">
    <location>
        <position position="367"/>
    </location>
    <ligand>
        <name>Zn(2+)</name>
        <dbReference type="ChEBI" id="CHEBI:29105"/>
        <label>2</label>
    </ligand>
</feature>
<evidence type="ECO:0000256" key="3">
    <source>
        <dbReference type="ARBA" id="ARBA00022723"/>
    </source>
</evidence>
<dbReference type="GO" id="GO:0005524">
    <property type="term" value="F:ATP binding"/>
    <property type="evidence" value="ECO:0007669"/>
    <property type="project" value="UniProtKB-UniRule"/>
</dbReference>
<keyword evidence="8 12" id="KW-0067">ATP-binding</keyword>
<dbReference type="RefSeq" id="WP_066339456.1">
    <property type="nucleotide sequence ID" value="NZ_CP016503.1"/>
</dbReference>
<evidence type="ECO:0000256" key="1">
    <source>
        <dbReference type="ARBA" id="ARBA00022515"/>
    </source>
</evidence>
<dbReference type="InterPro" id="IPR040498">
    <property type="entry name" value="PriA_CRR"/>
</dbReference>